<reference evidence="10 11" key="1">
    <citation type="submission" date="2018-02" db="EMBL/GenBank/DDBJ databases">
        <title>Genome sequence of the basidiomycete white-rot fungus Phlebia centrifuga.</title>
        <authorList>
            <person name="Granchi Z."/>
            <person name="Peng M."/>
            <person name="de Vries R.P."/>
            <person name="Hilden K."/>
            <person name="Makela M.R."/>
            <person name="Grigoriev I."/>
            <person name="Riley R."/>
        </authorList>
    </citation>
    <scope>NUCLEOTIDE SEQUENCE [LARGE SCALE GENOMIC DNA]</scope>
    <source>
        <strain evidence="10 11">FBCC195</strain>
    </source>
</reference>
<name>A0A2R6NFU4_9APHY</name>
<dbReference type="STRING" id="98765.A0A2R6NFU4"/>
<dbReference type="EC" id="2.7.1.12" evidence="3 9"/>
<evidence type="ECO:0000313" key="11">
    <source>
        <dbReference type="Proteomes" id="UP000186601"/>
    </source>
</evidence>
<dbReference type="Proteomes" id="UP000186601">
    <property type="component" value="Unassembled WGS sequence"/>
</dbReference>
<keyword evidence="4 9" id="KW-0808">Transferase</keyword>
<keyword evidence="11" id="KW-1185">Reference proteome</keyword>
<comment type="pathway">
    <text evidence="1 9">Carbohydrate acid metabolism; D-gluconate degradation.</text>
</comment>
<comment type="similarity">
    <text evidence="2 9">Belongs to the gluconokinase GntK/GntV family.</text>
</comment>
<sequence>MSDNTQKSLPKERPIFVIVMGVASTGKTTLAKALNKRLGLPYVEGDDLHPKSSIEKMSNGIPLNDADREPWLELIRITAEHMIAEQQAKEQAGTASEKEKKLRKGVMVTCSALKKYYRDIIRGTYKAHELPEHLDPASAEKLPTYFVYIKPEEGVLRERMAKREGHFMKPQMLDSQLATLESPEGEEGVIVVPLDATTDEQVEIALDGLRKMVGELTVDLGAGVTEKEEEVNVPEELRHVHQ</sequence>
<evidence type="ECO:0000256" key="1">
    <source>
        <dbReference type="ARBA" id="ARBA00004875"/>
    </source>
</evidence>
<dbReference type="GO" id="GO:0005524">
    <property type="term" value="F:ATP binding"/>
    <property type="evidence" value="ECO:0007669"/>
    <property type="project" value="UniProtKB-KW"/>
</dbReference>
<dbReference type="PANTHER" id="PTHR43442">
    <property type="entry name" value="GLUCONOKINASE-RELATED"/>
    <property type="match status" value="1"/>
</dbReference>
<dbReference type="GO" id="GO:0046316">
    <property type="term" value="F:gluconokinase activity"/>
    <property type="evidence" value="ECO:0007669"/>
    <property type="project" value="UniProtKB-EC"/>
</dbReference>
<dbReference type="SUPFAM" id="SSF52540">
    <property type="entry name" value="P-loop containing nucleoside triphosphate hydrolases"/>
    <property type="match status" value="1"/>
</dbReference>
<dbReference type="EMBL" id="MLYV02001292">
    <property type="protein sequence ID" value="PSR71181.1"/>
    <property type="molecule type" value="Genomic_DNA"/>
</dbReference>
<proteinExistence type="inferred from homology"/>
<dbReference type="Pfam" id="PF13671">
    <property type="entry name" value="AAA_33"/>
    <property type="match status" value="1"/>
</dbReference>
<organism evidence="10 11">
    <name type="scientific">Hermanssonia centrifuga</name>
    <dbReference type="NCBI Taxonomy" id="98765"/>
    <lineage>
        <taxon>Eukaryota</taxon>
        <taxon>Fungi</taxon>
        <taxon>Dikarya</taxon>
        <taxon>Basidiomycota</taxon>
        <taxon>Agaricomycotina</taxon>
        <taxon>Agaricomycetes</taxon>
        <taxon>Polyporales</taxon>
        <taxon>Meruliaceae</taxon>
        <taxon>Hermanssonia</taxon>
    </lineage>
</organism>
<keyword evidence="7 9" id="KW-0067">ATP-binding</keyword>
<dbReference type="NCBIfam" id="TIGR01313">
    <property type="entry name" value="therm_gnt_kin"/>
    <property type="match status" value="1"/>
</dbReference>
<evidence type="ECO:0000256" key="4">
    <source>
        <dbReference type="ARBA" id="ARBA00022679"/>
    </source>
</evidence>
<dbReference type="PANTHER" id="PTHR43442:SF3">
    <property type="entry name" value="GLUCONOKINASE-RELATED"/>
    <property type="match status" value="1"/>
</dbReference>
<evidence type="ECO:0000256" key="6">
    <source>
        <dbReference type="ARBA" id="ARBA00022777"/>
    </source>
</evidence>
<comment type="catalytic activity">
    <reaction evidence="8 9">
        <text>D-gluconate + ATP = 6-phospho-D-gluconate + ADP + H(+)</text>
        <dbReference type="Rhea" id="RHEA:19433"/>
        <dbReference type="ChEBI" id="CHEBI:15378"/>
        <dbReference type="ChEBI" id="CHEBI:18391"/>
        <dbReference type="ChEBI" id="CHEBI:30616"/>
        <dbReference type="ChEBI" id="CHEBI:58759"/>
        <dbReference type="ChEBI" id="CHEBI:456216"/>
        <dbReference type="EC" id="2.7.1.12"/>
    </reaction>
</comment>
<evidence type="ECO:0000256" key="9">
    <source>
        <dbReference type="RuleBase" id="RU363066"/>
    </source>
</evidence>
<accession>A0A2R6NFU4</accession>
<evidence type="ECO:0000256" key="8">
    <source>
        <dbReference type="ARBA" id="ARBA00048090"/>
    </source>
</evidence>
<evidence type="ECO:0000256" key="5">
    <source>
        <dbReference type="ARBA" id="ARBA00022741"/>
    </source>
</evidence>
<dbReference type="Gene3D" id="3.40.50.300">
    <property type="entry name" value="P-loop containing nucleotide triphosphate hydrolases"/>
    <property type="match status" value="1"/>
</dbReference>
<dbReference type="InterPro" id="IPR027417">
    <property type="entry name" value="P-loop_NTPase"/>
</dbReference>
<comment type="caution">
    <text evidence="10">The sequence shown here is derived from an EMBL/GenBank/DDBJ whole genome shotgun (WGS) entry which is preliminary data.</text>
</comment>
<dbReference type="GO" id="GO:0005975">
    <property type="term" value="P:carbohydrate metabolic process"/>
    <property type="evidence" value="ECO:0007669"/>
    <property type="project" value="InterPro"/>
</dbReference>
<dbReference type="GO" id="GO:0005737">
    <property type="term" value="C:cytoplasm"/>
    <property type="evidence" value="ECO:0007669"/>
    <property type="project" value="TreeGrafter"/>
</dbReference>
<evidence type="ECO:0000256" key="2">
    <source>
        <dbReference type="ARBA" id="ARBA00008420"/>
    </source>
</evidence>
<evidence type="ECO:0000256" key="3">
    <source>
        <dbReference type="ARBA" id="ARBA00012054"/>
    </source>
</evidence>
<protein>
    <recommendedName>
        <fullName evidence="3 9">Gluconokinase</fullName>
        <ecNumber evidence="3 9">2.7.1.12</ecNumber>
    </recommendedName>
</protein>
<dbReference type="UniPathway" id="UPA00792"/>
<dbReference type="CDD" id="cd02021">
    <property type="entry name" value="GntK"/>
    <property type="match status" value="1"/>
</dbReference>
<gene>
    <name evidence="10" type="ORF">PHLCEN_2v12940</name>
</gene>
<dbReference type="AlphaFoldDB" id="A0A2R6NFU4"/>
<dbReference type="InterPro" id="IPR006001">
    <property type="entry name" value="Therm_gnt_kin"/>
</dbReference>
<evidence type="ECO:0000313" key="10">
    <source>
        <dbReference type="EMBL" id="PSR71181.1"/>
    </source>
</evidence>
<keyword evidence="6 9" id="KW-0418">Kinase</keyword>
<evidence type="ECO:0000256" key="7">
    <source>
        <dbReference type="ARBA" id="ARBA00022840"/>
    </source>
</evidence>
<keyword evidence="5 9" id="KW-0547">Nucleotide-binding</keyword>
<dbReference type="OrthoDB" id="275177at2759"/>